<organism evidence="1 2">
    <name type="scientific">Roridomyces roridus</name>
    <dbReference type="NCBI Taxonomy" id="1738132"/>
    <lineage>
        <taxon>Eukaryota</taxon>
        <taxon>Fungi</taxon>
        <taxon>Dikarya</taxon>
        <taxon>Basidiomycota</taxon>
        <taxon>Agaricomycotina</taxon>
        <taxon>Agaricomycetes</taxon>
        <taxon>Agaricomycetidae</taxon>
        <taxon>Agaricales</taxon>
        <taxon>Marasmiineae</taxon>
        <taxon>Mycenaceae</taxon>
        <taxon>Roridomyces</taxon>
    </lineage>
</organism>
<keyword evidence="2" id="KW-1185">Reference proteome</keyword>
<evidence type="ECO:0000313" key="2">
    <source>
        <dbReference type="Proteomes" id="UP001221142"/>
    </source>
</evidence>
<evidence type="ECO:0000313" key="1">
    <source>
        <dbReference type="EMBL" id="KAJ7617353.1"/>
    </source>
</evidence>
<protein>
    <submittedName>
        <fullName evidence="1">Uncharacterized protein</fullName>
    </submittedName>
</protein>
<dbReference type="AlphaFoldDB" id="A0AAD7FGL6"/>
<name>A0AAD7FGL6_9AGAR</name>
<comment type="caution">
    <text evidence="1">The sequence shown here is derived from an EMBL/GenBank/DDBJ whole genome shotgun (WGS) entry which is preliminary data.</text>
</comment>
<reference evidence="1" key="1">
    <citation type="submission" date="2023-03" db="EMBL/GenBank/DDBJ databases">
        <title>Massive genome expansion in bonnet fungi (Mycena s.s.) driven by repeated elements and novel gene families across ecological guilds.</title>
        <authorList>
            <consortium name="Lawrence Berkeley National Laboratory"/>
            <person name="Harder C.B."/>
            <person name="Miyauchi S."/>
            <person name="Viragh M."/>
            <person name="Kuo A."/>
            <person name="Thoen E."/>
            <person name="Andreopoulos B."/>
            <person name="Lu D."/>
            <person name="Skrede I."/>
            <person name="Drula E."/>
            <person name="Henrissat B."/>
            <person name="Morin E."/>
            <person name="Kohler A."/>
            <person name="Barry K."/>
            <person name="LaButti K."/>
            <person name="Morin E."/>
            <person name="Salamov A."/>
            <person name="Lipzen A."/>
            <person name="Mereny Z."/>
            <person name="Hegedus B."/>
            <person name="Baldrian P."/>
            <person name="Stursova M."/>
            <person name="Weitz H."/>
            <person name="Taylor A."/>
            <person name="Grigoriev I.V."/>
            <person name="Nagy L.G."/>
            <person name="Martin F."/>
            <person name="Kauserud H."/>
        </authorList>
    </citation>
    <scope>NUCLEOTIDE SEQUENCE</scope>
    <source>
        <strain evidence="1">9284</strain>
    </source>
</reference>
<gene>
    <name evidence="1" type="ORF">FB45DRAFT_933987</name>
</gene>
<dbReference type="EMBL" id="JARKIF010000021">
    <property type="protein sequence ID" value="KAJ7617353.1"/>
    <property type="molecule type" value="Genomic_DNA"/>
</dbReference>
<accession>A0AAD7FGL6</accession>
<dbReference type="CDD" id="cd11296">
    <property type="entry name" value="O-FucT_like"/>
    <property type="match status" value="1"/>
</dbReference>
<sequence>MRWNSRMAEKLLSVAVLVIFVLNATGRLYKLKRRTRARYNYYFGKDGPPTYAKLRKWEAALPQHNLSLPFPEGKYGRYVRFSNQVRWLGWNNVFNDVLMSAHLAYISDRAYVFQDYYWAQEHYHWPPSTYVSYEARTPLPAIISGPVAGGAFEPGDTAPRSISDDWWEVVCPLASRRLINARQVKKQIPDDASGLAVLEHWQQILHDATESCVEVISANWEGEGDGLPQVFDLWVWSSPRVLSLWDTFSTSPISRLLGPSPIVQDAVERNSVLFAPRGSRPPSAAVVKDAYRRMLAIHLRRGDYESHCRNLAGYRSGFYGWAQFHHLPDRFDTETVEEKVFRRCFPDVELVVKKVAEARKDYLVGHEGGTLDVVYVLTNGEKEWVEALGEALRADGWARVLSSVDLVLDKEQMDVAMAVDMELARKAEVFVGNGWSSFTSNIVYQRLLDNRDPITIRFT</sequence>
<dbReference type="Proteomes" id="UP001221142">
    <property type="component" value="Unassembled WGS sequence"/>
</dbReference>
<dbReference type="Gene3D" id="3.40.50.11350">
    <property type="match status" value="1"/>
</dbReference>
<proteinExistence type="predicted"/>